<sequence length="134" mass="14641">MPPTTRGSNKRKRAMDNSQSSTLVLNTLVSLPIIISDYDADLAEARRASGASIAPGESSPAMSPATSGTTSSPSSPSQADTGFTSFTDELWSRMTTNMKHKLREACVEMLKRTDESGQEEKMSRRYDDDARFLD</sequence>
<dbReference type="EMBL" id="JAUTXU010000279">
    <property type="protein sequence ID" value="KAK3690803.1"/>
    <property type="molecule type" value="Genomic_DNA"/>
</dbReference>
<reference evidence="1" key="1">
    <citation type="submission" date="2023-07" db="EMBL/GenBank/DDBJ databases">
        <title>Black Yeasts Isolated from many extreme environments.</title>
        <authorList>
            <person name="Coleine C."/>
            <person name="Stajich J.E."/>
            <person name="Selbmann L."/>
        </authorList>
    </citation>
    <scope>NUCLEOTIDE SEQUENCE</scope>
    <source>
        <strain evidence="1">CCFEE 5714</strain>
    </source>
</reference>
<protein>
    <submittedName>
        <fullName evidence="1">Uncharacterized protein</fullName>
    </submittedName>
</protein>
<gene>
    <name evidence="1" type="ORF">LTR37_018977</name>
</gene>
<organism evidence="1 2">
    <name type="scientific">Vermiconidia calcicola</name>
    <dbReference type="NCBI Taxonomy" id="1690605"/>
    <lineage>
        <taxon>Eukaryota</taxon>
        <taxon>Fungi</taxon>
        <taxon>Dikarya</taxon>
        <taxon>Ascomycota</taxon>
        <taxon>Pezizomycotina</taxon>
        <taxon>Dothideomycetes</taxon>
        <taxon>Dothideomycetidae</taxon>
        <taxon>Mycosphaerellales</taxon>
        <taxon>Extremaceae</taxon>
        <taxon>Vermiconidia</taxon>
    </lineage>
</organism>
<evidence type="ECO:0000313" key="2">
    <source>
        <dbReference type="Proteomes" id="UP001281147"/>
    </source>
</evidence>
<keyword evidence="2" id="KW-1185">Reference proteome</keyword>
<proteinExistence type="predicted"/>
<accession>A0ACC3MFH0</accession>
<dbReference type="Proteomes" id="UP001281147">
    <property type="component" value="Unassembled WGS sequence"/>
</dbReference>
<comment type="caution">
    <text evidence="1">The sequence shown here is derived from an EMBL/GenBank/DDBJ whole genome shotgun (WGS) entry which is preliminary data.</text>
</comment>
<name>A0ACC3MFH0_9PEZI</name>
<evidence type="ECO:0000313" key="1">
    <source>
        <dbReference type="EMBL" id="KAK3690803.1"/>
    </source>
</evidence>